<sequence>MIRRLCSALLGLLLVATVSAQGLPGIGIEGPFVRVKRNDDGSKTVFERGQDEKTLTKKTFTAGGNLTLKTVYRLDSRGNPLKCDIYDGIGNKLYKTAFAYSKRPGPTYGKLAQELLYDTRVKRFRPGTKEEMPVHAFIYKYRPDGSAEVPVGITLIKGKTADQVFGKSQALPNLNELEEGDASDAAEPANPSARPLGRARD</sequence>
<dbReference type="RefSeq" id="WP_353565856.1">
    <property type="nucleotide sequence ID" value="NZ_BAABRI010000004.1"/>
</dbReference>
<keyword evidence="4" id="KW-1185">Reference proteome</keyword>
<evidence type="ECO:0000313" key="4">
    <source>
        <dbReference type="Proteomes" id="UP001476282"/>
    </source>
</evidence>
<organism evidence="3 4">
    <name type="scientific">Haloferula sargassicola</name>
    <dbReference type="NCBI Taxonomy" id="490096"/>
    <lineage>
        <taxon>Bacteria</taxon>
        <taxon>Pseudomonadati</taxon>
        <taxon>Verrucomicrobiota</taxon>
        <taxon>Verrucomicrobiia</taxon>
        <taxon>Verrucomicrobiales</taxon>
        <taxon>Verrucomicrobiaceae</taxon>
        <taxon>Haloferula</taxon>
    </lineage>
</organism>
<keyword evidence="2" id="KW-0732">Signal</keyword>
<reference evidence="3 4" key="1">
    <citation type="submission" date="2024-02" db="EMBL/GenBank/DDBJ databases">
        <title>Haloferula sargassicola NBRC 104335.</title>
        <authorList>
            <person name="Ichikawa N."/>
            <person name="Katano-Makiyama Y."/>
            <person name="Hidaka K."/>
        </authorList>
    </citation>
    <scope>NUCLEOTIDE SEQUENCE [LARGE SCALE GENOMIC DNA]</scope>
    <source>
        <strain evidence="3 4">NBRC 104335</strain>
    </source>
</reference>
<accession>A0ABP9UJ96</accession>
<feature type="chain" id="PRO_5046731712" description="DUF3108 domain-containing protein" evidence="2">
    <location>
        <begin position="21"/>
        <end position="201"/>
    </location>
</feature>
<comment type="caution">
    <text evidence="3">The sequence shown here is derived from an EMBL/GenBank/DDBJ whole genome shotgun (WGS) entry which is preliminary data.</text>
</comment>
<feature type="signal peptide" evidence="2">
    <location>
        <begin position="1"/>
        <end position="20"/>
    </location>
</feature>
<feature type="region of interest" description="Disordered" evidence="1">
    <location>
        <begin position="172"/>
        <end position="201"/>
    </location>
</feature>
<evidence type="ECO:0000256" key="1">
    <source>
        <dbReference type="SAM" id="MobiDB-lite"/>
    </source>
</evidence>
<evidence type="ECO:0000313" key="3">
    <source>
        <dbReference type="EMBL" id="GAA5481706.1"/>
    </source>
</evidence>
<dbReference type="Proteomes" id="UP001476282">
    <property type="component" value="Unassembled WGS sequence"/>
</dbReference>
<evidence type="ECO:0008006" key="5">
    <source>
        <dbReference type="Google" id="ProtNLM"/>
    </source>
</evidence>
<dbReference type="EMBL" id="BAABRI010000004">
    <property type="protein sequence ID" value="GAA5481706.1"/>
    <property type="molecule type" value="Genomic_DNA"/>
</dbReference>
<gene>
    <name evidence="3" type="ORF">Hsar01_00917</name>
</gene>
<proteinExistence type="predicted"/>
<protein>
    <recommendedName>
        <fullName evidence="5">DUF3108 domain-containing protein</fullName>
    </recommendedName>
</protein>
<evidence type="ECO:0000256" key="2">
    <source>
        <dbReference type="SAM" id="SignalP"/>
    </source>
</evidence>
<name>A0ABP9UJ96_9BACT</name>